<dbReference type="InterPro" id="IPR050252">
    <property type="entry name" value="Beta/Gamma-Crystallin"/>
</dbReference>
<dbReference type="GO" id="GO:0007601">
    <property type="term" value="P:visual perception"/>
    <property type="evidence" value="ECO:0007669"/>
    <property type="project" value="TreeGrafter"/>
</dbReference>
<feature type="domain" description="Beta/gamma crystallin 'Greek key'" evidence="3">
    <location>
        <begin position="43"/>
        <end position="81"/>
    </location>
</feature>
<evidence type="ECO:0000313" key="5">
    <source>
        <dbReference type="Proteomes" id="UP001066276"/>
    </source>
</evidence>
<dbReference type="SUPFAM" id="SSF56973">
    <property type="entry name" value="Aerolisin/ETX pore-forming domain"/>
    <property type="match status" value="1"/>
</dbReference>
<dbReference type="PROSITE" id="PS50915">
    <property type="entry name" value="CRYSTALLIN_BETA_GAMMA"/>
    <property type="match status" value="3"/>
</dbReference>
<dbReference type="InterPro" id="IPR011024">
    <property type="entry name" value="G_crystallin-like"/>
</dbReference>
<evidence type="ECO:0000259" key="3">
    <source>
        <dbReference type="PROSITE" id="PS50915"/>
    </source>
</evidence>
<feature type="domain" description="Beta/gamma crystallin 'Greek key'" evidence="3">
    <location>
        <begin position="127"/>
        <end position="169"/>
    </location>
</feature>
<dbReference type="Gene3D" id="2.60.20.10">
    <property type="entry name" value="Crystallins"/>
    <property type="match status" value="2"/>
</dbReference>
<keyword evidence="2" id="KW-0677">Repeat</keyword>
<dbReference type="GO" id="GO:0005212">
    <property type="term" value="F:structural constituent of eye lens"/>
    <property type="evidence" value="ECO:0007669"/>
    <property type="project" value="TreeGrafter"/>
</dbReference>
<accession>A0AAV7P581</accession>
<gene>
    <name evidence="4" type="ORF">NDU88_000813</name>
</gene>
<evidence type="ECO:0000313" key="4">
    <source>
        <dbReference type="EMBL" id="KAJ1122320.1"/>
    </source>
</evidence>
<protein>
    <recommendedName>
        <fullName evidence="3">Beta/gamma crystallin 'Greek key' domain-containing protein</fullName>
    </recommendedName>
</protein>
<evidence type="ECO:0000256" key="2">
    <source>
        <dbReference type="ARBA" id="ARBA00022737"/>
    </source>
</evidence>
<evidence type="ECO:0000256" key="1">
    <source>
        <dbReference type="ARBA" id="ARBA00009646"/>
    </source>
</evidence>
<dbReference type="Proteomes" id="UP001066276">
    <property type="component" value="Chromosome 7"/>
</dbReference>
<dbReference type="InterPro" id="IPR004991">
    <property type="entry name" value="Aerolysin-like"/>
</dbReference>
<keyword evidence="5" id="KW-1185">Reference proteome</keyword>
<dbReference type="SUPFAM" id="SSF49695">
    <property type="entry name" value="gamma-Crystallin-like"/>
    <property type="match status" value="1"/>
</dbReference>
<reference evidence="4" key="1">
    <citation type="journal article" date="2022" name="bioRxiv">
        <title>Sequencing and chromosome-scale assembly of the giantPleurodeles waltlgenome.</title>
        <authorList>
            <person name="Brown T."/>
            <person name="Elewa A."/>
            <person name="Iarovenko S."/>
            <person name="Subramanian E."/>
            <person name="Araus A.J."/>
            <person name="Petzold A."/>
            <person name="Susuki M."/>
            <person name="Suzuki K.-i.T."/>
            <person name="Hayashi T."/>
            <person name="Toyoda A."/>
            <person name="Oliveira C."/>
            <person name="Osipova E."/>
            <person name="Leigh N.D."/>
            <person name="Simon A."/>
            <person name="Yun M.H."/>
        </authorList>
    </citation>
    <scope>NUCLEOTIDE SEQUENCE</scope>
    <source>
        <strain evidence="4">20211129_DDA</strain>
        <tissue evidence="4">Liver</tissue>
    </source>
</reference>
<dbReference type="Pfam" id="PF00030">
    <property type="entry name" value="Crystall"/>
    <property type="match status" value="2"/>
</dbReference>
<dbReference type="SMART" id="SM00247">
    <property type="entry name" value="XTALbg"/>
    <property type="match status" value="2"/>
</dbReference>
<dbReference type="Gene3D" id="2.170.15.10">
    <property type="entry name" value="Proaerolysin, chain A, domain 3"/>
    <property type="match status" value="1"/>
</dbReference>
<dbReference type="GO" id="GO:0002088">
    <property type="term" value="P:lens development in camera-type eye"/>
    <property type="evidence" value="ECO:0007669"/>
    <property type="project" value="TreeGrafter"/>
</dbReference>
<proteinExistence type="inferred from homology"/>
<name>A0AAV7P581_PLEWA</name>
<feature type="domain" description="Beta/gamma crystallin 'Greek key'" evidence="3">
    <location>
        <begin position="2"/>
        <end position="42"/>
    </location>
</feature>
<comment type="caution">
    <text evidence="4">The sequence shown here is derived from an EMBL/GenBank/DDBJ whole genome shotgun (WGS) entry which is preliminary data.</text>
</comment>
<dbReference type="EMBL" id="JANPWB010000011">
    <property type="protein sequence ID" value="KAJ1122320.1"/>
    <property type="molecule type" value="Genomic_DNA"/>
</dbReference>
<dbReference type="Pfam" id="PF03318">
    <property type="entry name" value="ETX_MTX2"/>
    <property type="match status" value="1"/>
</dbReference>
<dbReference type="AlphaFoldDB" id="A0AAV7P581"/>
<organism evidence="4 5">
    <name type="scientific">Pleurodeles waltl</name>
    <name type="common">Iberian ribbed newt</name>
    <dbReference type="NCBI Taxonomy" id="8319"/>
    <lineage>
        <taxon>Eukaryota</taxon>
        <taxon>Metazoa</taxon>
        <taxon>Chordata</taxon>
        <taxon>Craniata</taxon>
        <taxon>Vertebrata</taxon>
        <taxon>Euteleostomi</taxon>
        <taxon>Amphibia</taxon>
        <taxon>Batrachia</taxon>
        <taxon>Caudata</taxon>
        <taxon>Salamandroidea</taxon>
        <taxon>Salamandridae</taxon>
        <taxon>Pleurodelinae</taxon>
        <taxon>Pleurodeles</taxon>
    </lineage>
</organism>
<dbReference type="PANTHER" id="PTHR11818">
    <property type="entry name" value="BETA/GAMMA CRYSTALLIN"/>
    <property type="match status" value="1"/>
</dbReference>
<dbReference type="PANTHER" id="PTHR11818:SF103">
    <property type="entry name" value="BETA_GAMMA CRYSTALLIN 'GREEK KEY' DOMAIN-CONTAINING PROTEIN"/>
    <property type="match status" value="1"/>
</dbReference>
<dbReference type="InterPro" id="IPR001064">
    <property type="entry name" value="Beta/gamma_crystallin"/>
</dbReference>
<comment type="similarity">
    <text evidence="1">Belongs to the beta/gamma-crystallin family.</text>
</comment>
<sequence length="337" mass="38053">MNQITVYQDMNFEGLYKIFTRDVPDLNEEHFNDCISSVKVVGQPWILYDHINYEGEFIALEEGEYPSIGMNDRISSLVLITEDLNSPQITLYEEINKGGKKIVLTQETNLYFGTMNDTTSSHMVQRGAWLLYDNVKRDGRCIVARAGEYLEDYSRINFNDKVSHVYPLRPGKSSITATILWDKKKTESERVVQIDQIVYKNNTGSEQEITATSTKEYEKYVSHSFEFSNETSIKMGASFTLGGVASVESELSNTFTVTKGETESLTTKKKVELSMPVKIAPHTKVTVNFMCKEVGVSVPVELKFLQGTNTVTETGTYRCNSGTDTFIDADSQDLKKD</sequence>